<reference evidence="3" key="1">
    <citation type="submission" date="2016-10" db="EMBL/GenBank/DDBJ databases">
        <authorList>
            <person name="Varghese N."/>
            <person name="Submissions S."/>
        </authorList>
    </citation>
    <scope>NUCLEOTIDE SEQUENCE [LARGE SCALE GENOMIC DNA]</scope>
    <source>
        <strain evidence="3">ANC 5076</strain>
    </source>
</reference>
<feature type="transmembrane region" description="Helical" evidence="1">
    <location>
        <begin position="137"/>
        <end position="153"/>
    </location>
</feature>
<accession>A0A1I6NV99</accession>
<name>A0A1I6NV99_9GAMM</name>
<dbReference type="InterPro" id="IPR008535">
    <property type="entry name" value="DUF817"/>
</dbReference>
<dbReference type="EMBL" id="FOZU01000001">
    <property type="protein sequence ID" value="SFS31800.1"/>
    <property type="molecule type" value="Genomic_DNA"/>
</dbReference>
<feature type="transmembrane region" description="Helical" evidence="1">
    <location>
        <begin position="102"/>
        <end position="125"/>
    </location>
</feature>
<evidence type="ECO:0000313" key="3">
    <source>
        <dbReference type="Proteomes" id="UP000182827"/>
    </source>
</evidence>
<dbReference type="Proteomes" id="UP000182827">
    <property type="component" value="Unassembled WGS sequence"/>
</dbReference>
<dbReference type="Pfam" id="PF05675">
    <property type="entry name" value="DUF817"/>
    <property type="match status" value="1"/>
</dbReference>
<feature type="transmembrane region" description="Helical" evidence="1">
    <location>
        <begin position="75"/>
        <end position="96"/>
    </location>
</feature>
<keyword evidence="3" id="KW-1185">Reference proteome</keyword>
<evidence type="ECO:0000256" key="1">
    <source>
        <dbReference type="SAM" id="Phobius"/>
    </source>
</evidence>
<sequence>MISLFKSCFEFSFKAASAALFGILLLIAFAFTASMGSQEFYGFFRYDYLLFYALIIQVCLVYLKLESWAEAKVIALFHIMAMVMEIFLTHPQIASWQYPQPAIFKILTVPLFAGFMYSAVGSFFARSLRLYQVSFEKLPSFFNMICLAVLSYINFMSKFFVADIRLLLFAWSIIIFWKTKIHFQLQQHQIKLPMLPVLMILAFLIWIAENISTFYKIWLYPSQVDAWHMVGWGKLGSWYLLLLLSLVLVLKILGKRSTAGDWTLKNDEFEVINK</sequence>
<keyword evidence="1" id="KW-0472">Membrane</keyword>
<dbReference type="PIRSF" id="PIRSF009141">
    <property type="entry name" value="UCP009141"/>
    <property type="match status" value="1"/>
</dbReference>
<evidence type="ECO:0000313" key="2">
    <source>
        <dbReference type="EMBL" id="SFS31800.1"/>
    </source>
</evidence>
<keyword evidence="1" id="KW-1133">Transmembrane helix</keyword>
<keyword evidence="1" id="KW-0812">Transmembrane</keyword>
<feature type="transmembrane region" description="Helical" evidence="1">
    <location>
        <begin position="46"/>
        <end position="63"/>
    </location>
</feature>
<feature type="transmembrane region" description="Helical" evidence="1">
    <location>
        <begin position="159"/>
        <end position="177"/>
    </location>
</feature>
<gene>
    <name evidence="2" type="ORF">SAMN05444586_1001172</name>
</gene>
<protein>
    <submittedName>
        <fullName evidence="2">Uncharacterized membrane protein YoaT, DUF817 family</fullName>
    </submittedName>
</protein>
<dbReference type="AlphaFoldDB" id="A0A1I6NV99"/>
<feature type="transmembrane region" description="Helical" evidence="1">
    <location>
        <begin position="197"/>
        <end position="218"/>
    </location>
</feature>
<organism evidence="2 3">
    <name type="scientific">Acinetobacter bohemicus</name>
    <dbReference type="NCBI Taxonomy" id="1435036"/>
    <lineage>
        <taxon>Bacteria</taxon>
        <taxon>Pseudomonadati</taxon>
        <taxon>Pseudomonadota</taxon>
        <taxon>Gammaproteobacteria</taxon>
        <taxon>Moraxellales</taxon>
        <taxon>Moraxellaceae</taxon>
        <taxon>Acinetobacter</taxon>
    </lineage>
</organism>
<proteinExistence type="predicted"/>
<feature type="transmembrane region" description="Helical" evidence="1">
    <location>
        <begin position="238"/>
        <end position="254"/>
    </location>
</feature>